<proteinExistence type="predicted"/>
<reference evidence="1" key="1">
    <citation type="journal article" date="2017" name="Appl. Environ. Microbiol.">
        <title>Molecular characterization of an Endozoicomonas-like organism causing infection in king scallop Pecten maximus L.</title>
        <authorList>
            <person name="Cano I."/>
            <person name="van Aerle R."/>
            <person name="Ross S."/>
            <person name="Verner-Jeffreys D.W."/>
            <person name="Paley R.K."/>
            <person name="Rimmer G."/>
            <person name="Ryder D."/>
            <person name="Hooper P."/>
            <person name="Stone D."/>
            <person name="Feist S.W."/>
        </authorList>
    </citation>
    <scope>NUCLEOTIDE SEQUENCE</scope>
</reference>
<evidence type="ECO:0000313" key="1">
    <source>
        <dbReference type="EMBL" id="PJE77948.1"/>
    </source>
</evidence>
<name>A0A2H9T412_9ZZZZ</name>
<gene>
    <name evidence="1" type="ORF">CI610_03119</name>
</gene>
<dbReference type="EMBL" id="NSIT01000315">
    <property type="protein sequence ID" value="PJE77948.1"/>
    <property type="molecule type" value="Genomic_DNA"/>
</dbReference>
<comment type="caution">
    <text evidence="1">The sequence shown here is derived from an EMBL/GenBank/DDBJ whole genome shotgun (WGS) entry which is preliminary data.</text>
</comment>
<accession>A0A2H9T412</accession>
<protein>
    <submittedName>
        <fullName evidence="1">Uncharacterized protein</fullName>
    </submittedName>
</protein>
<sequence length="61" mass="7248">MEIVSIHFLPLHISIVRPKNNIVLRSYISKTRKQRIQDVRLMYFVSSITTTSFNKQLLMIQ</sequence>
<dbReference type="AlphaFoldDB" id="A0A2H9T412"/>
<organism evidence="1">
    <name type="scientific">invertebrate metagenome</name>
    <dbReference type="NCBI Taxonomy" id="1711999"/>
    <lineage>
        <taxon>unclassified sequences</taxon>
        <taxon>metagenomes</taxon>
        <taxon>organismal metagenomes</taxon>
    </lineage>
</organism>